<evidence type="ECO:0000313" key="1">
    <source>
        <dbReference type="EMBL" id="KAK1700011.1"/>
    </source>
</evidence>
<dbReference type="AlphaFoldDB" id="A0AAJ0AXA9"/>
<name>A0AAJ0AXA9_9PEZI</name>
<organism evidence="1 2">
    <name type="scientific">Colletotrichum godetiae</name>
    <dbReference type="NCBI Taxonomy" id="1209918"/>
    <lineage>
        <taxon>Eukaryota</taxon>
        <taxon>Fungi</taxon>
        <taxon>Dikarya</taxon>
        <taxon>Ascomycota</taxon>
        <taxon>Pezizomycotina</taxon>
        <taxon>Sordariomycetes</taxon>
        <taxon>Hypocreomycetidae</taxon>
        <taxon>Glomerellales</taxon>
        <taxon>Glomerellaceae</taxon>
        <taxon>Colletotrichum</taxon>
        <taxon>Colletotrichum acutatum species complex</taxon>
    </lineage>
</organism>
<evidence type="ECO:0000313" key="2">
    <source>
        <dbReference type="Proteomes" id="UP001224890"/>
    </source>
</evidence>
<proteinExistence type="predicted"/>
<keyword evidence="2" id="KW-1185">Reference proteome</keyword>
<dbReference type="Proteomes" id="UP001224890">
    <property type="component" value="Unassembled WGS sequence"/>
</dbReference>
<protein>
    <submittedName>
        <fullName evidence="1">Uncharacterized protein</fullName>
    </submittedName>
</protein>
<dbReference type="RefSeq" id="XP_060435768.1">
    <property type="nucleotide sequence ID" value="XM_060573652.1"/>
</dbReference>
<dbReference type="GeneID" id="85458178"/>
<reference evidence="1" key="1">
    <citation type="submission" date="2021-06" db="EMBL/GenBank/DDBJ databases">
        <title>Comparative genomics, transcriptomics and evolutionary studies reveal genomic signatures of adaptation to plant cell wall in hemibiotrophic fungi.</title>
        <authorList>
            <consortium name="DOE Joint Genome Institute"/>
            <person name="Baroncelli R."/>
            <person name="Diaz J.F."/>
            <person name="Benocci T."/>
            <person name="Peng M."/>
            <person name="Battaglia E."/>
            <person name="Haridas S."/>
            <person name="Andreopoulos W."/>
            <person name="Labutti K."/>
            <person name="Pangilinan J."/>
            <person name="Floch G.L."/>
            <person name="Makela M.R."/>
            <person name="Henrissat B."/>
            <person name="Grigoriev I.V."/>
            <person name="Crouch J.A."/>
            <person name="De Vries R.P."/>
            <person name="Sukno S.A."/>
            <person name="Thon M.R."/>
        </authorList>
    </citation>
    <scope>NUCLEOTIDE SEQUENCE</scope>
    <source>
        <strain evidence="1">CBS 193.32</strain>
    </source>
</reference>
<sequence length="419" mass="46694">MGDRITQDIQAVKANAIFATAGSRYAWERYRNGFINNMGDSNNLVALCRSAETEEQCRETLGFLDPWTWQPRDCRADLWPLLYVHVVESMNHEMSQHDRWTLNGPLGEKLANAVSFILAGDGKGFLLKQGGSVDLFAFHLLDTVNEKYHTLLPDIGDNLGNLLESMHCWVLSVDNRGIETSRALTTLRQCAHWCWQSLVDISSNLDQKRPNIQSAHGKVQKQWKEHHEVYGTLWYILVMQLLAEEGLSEGEGGGGGGGDGGGAGCAEGARNARRDLGISQSEVLSCMCWVIVTYEDRAAHAPGAAGMMMSGYDHLRDDGDDSPEHLFRRVQVAAYSISHAPSRGLWEDFLRSFKRFNDLTVKEGGDGLDIVVEAGNAEMREAEYVRFREEIMAEVVAFVEDALSEFESDVRSDGEGSRR</sequence>
<comment type="caution">
    <text evidence="1">The sequence shown here is derived from an EMBL/GenBank/DDBJ whole genome shotgun (WGS) entry which is preliminary data.</text>
</comment>
<gene>
    <name evidence="1" type="ORF">BDP55DRAFT_645646</name>
</gene>
<dbReference type="EMBL" id="JAHMHR010000003">
    <property type="protein sequence ID" value="KAK1700011.1"/>
    <property type="molecule type" value="Genomic_DNA"/>
</dbReference>
<accession>A0AAJ0AXA9</accession>